<dbReference type="Pfam" id="PF20530">
    <property type="entry name" value="DUF6745"/>
    <property type="match status" value="1"/>
</dbReference>
<reference evidence="2" key="1">
    <citation type="submission" date="2016-04" db="EMBL/GenBank/DDBJ databases">
        <authorList>
            <person name="Tabuchi Yagui T.R."/>
        </authorList>
    </citation>
    <scope>NUCLEOTIDE SEQUENCE [LARGE SCALE GENOMIC DNA]</scope>
    <source>
        <strain evidence="2">NIES-26</strain>
    </source>
</reference>
<protein>
    <recommendedName>
        <fullName evidence="1">DUF6745 domain-containing protein</fullName>
    </recommendedName>
</protein>
<gene>
    <name evidence="2" type="ORF">A6770_04710</name>
</gene>
<organism evidence="2 3">
    <name type="scientific">Nostoc minutum NIES-26</name>
    <dbReference type="NCBI Taxonomy" id="1844469"/>
    <lineage>
        <taxon>Bacteria</taxon>
        <taxon>Bacillati</taxon>
        <taxon>Cyanobacteriota</taxon>
        <taxon>Cyanophyceae</taxon>
        <taxon>Nostocales</taxon>
        <taxon>Nostocaceae</taxon>
        <taxon>Nostoc</taxon>
    </lineage>
</organism>
<dbReference type="EMBL" id="LXQD01000328">
    <property type="protein sequence ID" value="RCJ22019.1"/>
    <property type="molecule type" value="Genomic_DNA"/>
</dbReference>
<dbReference type="InterPro" id="IPR046633">
    <property type="entry name" value="DUF6745"/>
</dbReference>
<evidence type="ECO:0000259" key="1">
    <source>
        <dbReference type="Pfam" id="PF20530"/>
    </source>
</evidence>
<sequence>MFPFEKVCVVCDRPRKICLDSDNHLHAEAEPAIQFADGWHTGYYYHGVKIPEKYGKLHPQQWQPQWLLEEDNAELRRVLIQGIGYDRICEELQAQELDSWQEYTLLCIDADVDVEPIHLLKMTCPSTGRIHTLRVPPDIKSARIAIQWVNWDIDPEDFAVQT</sequence>
<accession>A0A367QD05</accession>
<keyword evidence="3" id="KW-1185">Reference proteome</keyword>
<comment type="caution">
    <text evidence="2">The sequence shown here is derived from an EMBL/GenBank/DDBJ whole genome shotgun (WGS) entry which is preliminary data.</text>
</comment>
<feature type="domain" description="DUF6745" evidence="1">
    <location>
        <begin position="2"/>
        <end position="159"/>
    </location>
</feature>
<evidence type="ECO:0000313" key="3">
    <source>
        <dbReference type="Proteomes" id="UP000252107"/>
    </source>
</evidence>
<dbReference type="AlphaFoldDB" id="A0A367QD05"/>
<evidence type="ECO:0000313" key="2">
    <source>
        <dbReference type="EMBL" id="RCJ22019.1"/>
    </source>
</evidence>
<name>A0A367QD05_9NOSO</name>
<dbReference type="Proteomes" id="UP000252107">
    <property type="component" value="Unassembled WGS sequence"/>
</dbReference>
<proteinExistence type="predicted"/>